<keyword evidence="1 4" id="KW-0808">Transferase</keyword>
<comment type="catalytic activity">
    <reaction evidence="4">
        <text>2 cob(II)yrinate a,c diamide + reduced [electron-transfer flavoprotein] + 2 ATP = 2 adenosylcob(III)yrinate a,c-diamide + 2 triphosphate + oxidized [electron-transfer flavoprotein] + 3 H(+)</text>
        <dbReference type="Rhea" id="RHEA:11528"/>
        <dbReference type="Rhea" id="RHEA-COMP:10685"/>
        <dbReference type="Rhea" id="RHEA-COMP:10686"/>
        <dbReference type="ChEBI" id="CHEBI:15378"/>
        <dbReference type="ChEBI" id="CHEBI:18036"/>
        <dbReference type="ChEBI" id="CHEBI:30616"/>
        <dbReference type="ChEBI" id="CHEBI:57692"/>
        <dbReference type="ChEBI" id="CHEBI:58307"/>
        <dbReference type="ChEBI" id="CHEBI:58503"/>
        <dbReference type="ChEBI" id="CHEBI:58537"/>
        <dbReference type="EC" id="2.5.1.17"/>
    </reaction>
</comment>
<dbReference type="PANTHER" id="PTHR12213:SF0">
    <property type="entry name" value="CORRINOID ADENOSYLTRANSFERASE MMAB"/>
    <property type="match status" value="1"/>
</dbReference>
<dbReference type="InterPro" id="IPR016030">
    <property type="entry name" value="CblAdoTrfase-like"/>
</dbReference>
<evidence type="ECO:0000256" key="4">
    <source>
        <dbReference type="RuleBase" id="RU366026"/>
    </source>
</evidence>
<dbReference type="OrthoDB" id="9791169at2"/>
<proteinExistence type="inferred from homology"/>
<dbReference type="Pfam" id="PF01923">
    <property type="entry name" value="Cob_adeno_trans"/>
    <property type="match status" value="1"/>
</dbReference>
<dbReference type="RefSeq" id="WP_149266404.1">
    <property type="nucleotide sequence ID" value="NZ_VFJB01000005.1"/>
</dbReference>
<dbReference type="GO" id="GO:0005524">
    <property type="term" value="F:ATP binding"/>
    <property type="evidence" value="ECO:0007669"/>
    <property type="project" value="UniProtKB-UniRule"/>
</dbReference>
<feature type="domain" description="Cobalamin adenosyltransferase-like" evidence="5">
    <location>
        <begin position="3"/>
        <end position="162"/>
    </location>
</feature>
<comment type="caution">
    <text evidence="6">The sequence shown here is derived from an EMBL/GenBank/DDBJ whole genome shotgun (WGS) entry which is preliminary data.</text>
</comment>
<dbReference type="GO" id="GO:0008817">
    <property type="term" value="F:corrinoid adenosyltransferase activity"/>
    <property type="evidence" value="ECO:0007669"/>
    <property type="project" value="UniProtKB-UniRule"/>
</dbReference>
<dbReference type="UniPathway" id="UPA00148">
    <property type="reaction ID" value="UER00233"/>
</dbReference>
<evidence type="ECO:0000259" key="5">
    <source>
        <dbReference type="Pfam" id="PF01923"/>
    </source>
</evidence>
<keyword evidence="3 4" id="KW-0067">ATP-binding</keyword>
<dbReference type="InterPro" id="IPR029499">
    <property type="entry name" value="PduO-typ"/>
</dbReference>
<dbReference type="InterPro" id="IPR036451">
    <property type="entry name" value="CblAdoTrfase-like_sf"/>
</dbReference>
<dbReference type="SUPFAM" id="SSF89028">
    <property type="entry name" value="Cobalamin adenosyltransferase-like"/>
    <property type="match status" value="1"/>
</dbReference>
<gene>
    <name evidence="6" type="ORF">FHQ18_06710</name>
</gene>
<evidence type="ECO:0000256" key="3">
    <source>
        <dbReference type="ARBA" id="ARBA00022840"/>
    </source>
</evidence>
<dbReference type="NCBIfam" id="TIGR00636">
    <property type="entry name" value="PduO_Nterm"/>
    <property type="match status" value="1"/>
</dbReference>
<dbReference type="PANTHER" id="PTHR12213">
    <property type="entry name" value="CORRINOID ADENOSYLTRANSFERASE"/>
    <property type="match status" value="1"/>
</dbReference>
<evidence type="ECO:0000256" key="1">
    <source>
        <dbReference type="ARBA" id="ARBA00022679"/>
    </source>
</evidence>
<evidence type="ECO:0000256" key="2">
    <source>
        <dbReference type="ARBA" id="ARBA00022741"/>
    </source>
</evidence>
<dbReference type="AlphaFoldDB" id="A0A5A8F2Q2"/>
<comment type="pathway">
    <text evidence="4">Cofactor biosynthesis; adenosylcobalamin biosynthesis; adenosylcobalamin from cob(II)yrinate a,c-diamide: step 2/7.</text>
</comment>
<comment type="catalytic activity">
    <reaction evidence="4">
        <text>2 cob(II)alamin + reduced [electron-transfer flavoprotein] + 2 ATP = 2 adenosylcob(III)alamin + 2 triphosphate + oxidized [electron-transfer flavoprotein] + 3 H(+)</text>
        <dbReference type="Rhea" id="RHEA:28671"/>
        <dbReference type="Rhea" id="RHEA-COMP:10685"/>
        <dbReference type="Rhea" id="RHEA-COMP:10686"/>
        <dbReference type="ChEBI" id="CHEBI:15378"/>
        <dbReference type="ChEBI" id="CHEBI:16304"/>
        <dbReference type="ChEBI" id="CHEBI:18036"/>
        <dbReference type="ChEBI" id="CHEBI:18408"/>
        <dbReference type="ChEBI" id="CHEBI:30616"/>
        <dbReference type="ChEBI" id="CHEBI:57692"/>
        <dbReference type="ChEBI" id="CHEBI:58307"/>
        <dbReference type="EC" id="2.5.1.17"/>
    </reaction>
</comment>
<evidence type="ECO:0000313" key="6">
    <source>
        <dbReference type="EMBL" id="KAA0258083.1"/>
    </source>
</evidence>
<reference evidence="6 7" key="1">
    <citation type="submission" date="2019-06" db="EMBL/GenBank/DDBJ databases">
        <title>Genomic insights into carbon and energy metabolism of Deferribacter autotrophicus revealed new metabolic traits in the phylum Deferribacteres.</title>
        <authorList>
            <person name="Slobodkin A.I."/>
            <person name="Slobodkina G.B."/>
            <person name="Allioux M."/>
            <person name="Alain K."/>
            <person name="Jebbar M."/>
            <person name="Shadrin V."/>
            <person name="Kublanov I.V."/>
            <person name="Toshchakov S.V."/>
            <person name="Bonch-Osmolovskaya E.A."/>
        </authorList>
    </citation>
    <scope>NUCLEOTIDE SEQUENCE [LARGE SCALE GENOMIC DNA]</scope>
    <source>
        <strain evidence="6 7">SL50</strain>
    </source>
</reference>
<dbReference type="EC" id="2.5.1.17" evidence="4"/>
<keyword evidence="7" id="KW-1185">Reference proteome</keyword>
<name>A0A5A8F2Q2_9BACT</name>
<comment type="similarity">
    <text evidence="4">Belongs to the Cob(I)alamin adenosyltransferase family.</text>
</comment>
<dbReference type="EMBL" id="VFJB01000005">
    <property type="protein sequence ID" value="KAA0258083.1"/>
    <property type="molecule type" value="Genomic_DNA"/>
</dbReference>
<dbReference type="Gene3D" id="1.20.1200.10">
    <property type="entry name" value="Cobalamin adenosyltransferase-like"/>
    <property type="match status" value="1"/>
</dbReference>
<dbReference type="GO" id="GO:0009236">
    <property type="term" value="P:cobalamin biosynthetic process"/>
    <property type="evidence" value="ECO:0007669"/>
    <property type="project" value="UniProtKB-UniRule"/>
</dbReference>
<evidence type="ECO:0000313" key="7">
    <source>
        <dbReference type="Proteomes" id="UP000322876"/>
    </source>
</evidence>
<protein>
    <recommendedName>
        <fullName evidence="4">Corrinoid adenosyltransferase</fullName>
        <ecNumber evidence="4">2.5.1.17</ecNumber>
    </recommendedName>
    <alternativeName>
        <fullName evidence="4">Cob(II)alamin adenosyltransferase</fullName>
    </alternativeName>
    <alternativeName>
        <fullName evidence="4">Cob(II)yrinic acid a,c-diamide adenosyltransferase</fullName>
    </alternativeName>
    <alternativeName>
        <fullName evidence="4">Cobinamide/cobalamin adenosyltransferase</fullName>
    </alternativeName>
</protein>
<accession>A0A5A8F2Q2</accession>
<organism evidence="6 7">
    <name type="scientific">Deferribacter autotrophicus</name>
    <dbReference type="NCBI Taxonomy" id="500465"/>
    <lineage>
        <taxon>Bacteria</taxon>
        <taxon>Pseudomonadati</taxon>
        <taxon>Deferribacterota</taxon>
        <taxon>Deferribacteres</taxon>
        <taxon>Deferribacterales</taxon>
        <taxon>Deferribacteraceae</taxon>
        <taxon>Deferribacter</taxon>
    </lineage>
</organism>
<sequence>MSIATKKGDFGKTYLFSGERVEKDDLRVEAYGTGDELISHLAELKFYAKDFKDFIEEVQKIIFKINANLASTKLMENYFVSEEDMDFLDKMLADFEMEFGKLKSFIIPSETLAAAKCDVCRTVCRRFERRVVALSKDIKIDKNILKFINRLSDCLFMLARVVGKREGGYVDEFKKSNT</sequence>
<keyword evidence="2 4" id="KW-0547">Nucleotide-binding</keyword>
<dbReference type="Proteomes" id="UP000322876">
    <property type="component" value="Unassembled WGS sequence"/>
</dbReference>
<keyword evidence="4" id="KW-0169">Cobalamin biosynthesis</keyword>